<accession>A0A0T9XJ96</accession>
<sequence length="503" mass="52953">MLVVDRHTLGAVDLLDLANQVYLHLAGALHPQHLMRVGRAFHQLLAHLDVVAIGEHPFGTVFVLEHPQPLPLGDLVVDHFLTAVVRNDGDLVEPLAVLEPNPAGDVGDRRLATRYPGLEQLLHPGQTTGDVLTDATLVEGAHGQLGAGFADGLGGHDADGFTDVDQLAGGHGTPVAGRAHAGAGGTRQHRTHLDLGNTSSQQSVNLRIAQVLTTLDDDVAGLVDRVGAQGPRVGRGFDVRVADQRAVGCTLGQLDDDAALGLAVVLAHDHVLGHVHQTSGQVAGVGGAQRGVRQALSSAVGVDEVLQHGQALTEGGLDRTRDELTLRVGHQALHTGQRSSLGEVAGGAGVDDGDDRVVVGVVLPQRLTDLVGGFLPNLHQRLVALVVVQSATLELLFDLVRALLVVVEDLLLARRHQHVGHRHRHAAAGGPVEAGVLELVDGLGDHDHRVTLGQVVDDGGLHLLVHLLVDERITQRQQLVEHHPAQRGLGHPRIARLPAAVAE</sequence>
<gene>
    <name evidence="2" type="ORF">ERS007661_00937</name>
    <name evidence="1" type="ORF">ERS027659_02435</name>
</gene>
<dbReference type="EMBL" id="CNFT01000579">
    <property type="protein sequence ID" value="CKR95517.1"/>
    <property type="molecule type" value="Genomic_DNA"/>
</dbReference>
<dbReference type="Proteomes" id="UP000039217">
    <property type="component" value="Unassembled WGS sequence"/>
</dbReference>
<protein>
    <recommendedName>
        <fullName evidence="5">NAD-specific glutamate dehydrogenase</fullName>
    </recommendedName>
</protein>
<dbReference type="AlphaFoldDB" id="A0A0T9XJ96"/>
<evidence type="ECO:0000313" key="1">
    <source>
        <dbReference type="EMBL" id="CKR95517.1"/>
    </source>
</evidence>
<evidence type="ECO:0008006" key="5">
    <source>
        <dbReference type="Google" id="ProtNLM"/>
    </source>
</evidence>
<dbReference type="Proteomes" id="UP000050164">
    <property type="component" value="Unassembled WGS sequence"/>
</dbReference>
<evidence type="ECO:0000313" key="3">
    <source>
        <dbReference type="Proteomes" id="UP000039217"/>
    </source>
</evidence>
<proteinExistence type="predicted"/>
<organism evidence="2 3">
    <name type="scientific">Mycobacterium tuberculosis</name>
    <dbReference type="NCBI Taxonomy" id="1773"/>
    <lineage>
        <taxon>Bacteria</taxon>
        <taxon>Bacillati</taxon>
        <taxon>Actinomycetota</taxon>
        <taxon>Actinomycetes</taxon>
        <taxon>Mycobacteriales</taxon>
        <taxon>Mycobacteriaceae</taxon>
        <taxon>Mycobacterium</taxon>
        <taxon>Mycobacterium tuberculosis complex</taxon>
    </lineage>
</organism>
<dbReference type="EMBL" id="CQQC01000218">
    <property type="protein sequence ID" value="CNU61479.1"/>
    <property type="molecule type" value="Genomic_DNA"/>
</dbReference>
<name>A0A0T9XJ96_MYCTX</name>
<evidence type="ECO:0000313" key="4">
    <source>
        <dbReference type="Proteomes" id="UP000050164"/>
    </source>
</evidence>
<reference evidence="3 4" key="1">
    <citation type="submission" date="2015-03" db="EMBL/GenBank/DDBJ databases">
        <authorList>
            <consortium name="Pathogen Informatics"/>
        </authorList>
    </citation>
    <scope>NUCLEOTIDE SEQUENCE [LARGE SCALE GENOMIC DNA]</scope>
    <source>
        <strain evidence="1 4">Bir 185</strain>
        <strain evidence="2 3">D00501624</strain>
    </source>
</reference>
<evidence type="ECO:0000313" key="2">
    <source>
        <dbReference type="EMBL" id="CNU61479.1"/>
    </source>
</evidence>